<sequence>MKLFYYFRKISNEIMRIIFSATAFCKQLHSLCKTTHYGNKINDGSTPCRTPTTRGAFEALCVNFWEHTLTKSKIELNKQKAEQEMPPINSSSG</sequence>
<protein>
    <submittedName>
        <fullName evidence="1">Uncharacterized protein</fullName>
    </submittedName>
</protein>
<dbReference type="EMBL" id="JYDV01000077">
    <property type="protein sequence ID" value="KRZ36204.1"/>
    <property type="molecule type" value="Genomic_DNA"/>
</dbReference>
<feature type="non-terminal residue" evidence="1">
    <location>
        <position position="93"/>
    </location>
</feature>
<dbReference type="AlphaFoldDB" id="A0A0V1JMI8"/>
<accession>A0A0V1JMI8</accession>
<evidence type="ECO:0000313" key="2">
    <source>
        <dbReference type="Proteomes" id="UP000054826"/>
    </source>
</evidence>
<organism evidence="1 2">
    <name type="scientific">Trichinella pseudospiralis</name>
    <name type="common">Parasitic roundworm</name>
    <dbReference type="NCBI Taxonomy" id="6337"/>
    <lineage>
        <taxon>Eukaryota</taxon>
        <taxon>Metazoa</taxon>
        <taxon>Ecdysozoa</taxon>
        <taxon>Nematoda</taxon>
        <taxon>Enoplea</taxon>
        <taxon>Dorylaimia</taxon>
        <taxon>Trichinellida</taxon>
        <taxon>Trichinellidae</taxon>
        <taxon>Trichinella</taxon>
    </lineage>
</organism>
<evidence type="ECO:0000313" key="1">
    <source>
        <dbReference type="EMBL" id="KRZ36204.1"/>
    </source>
</evidence>
<name>A0A0V1JMI8_TRIPS</name>
<reference evidence="1 2" key="1">
    <citation type="submission" date="2015-01" db="EMBL/GenBank/DDBJ databases">
        <title>Evolution of Trichinella species and genotypes.</title>
        <authorList>
            <person name="Korhonen P.K."/>
            <person name="Edoardo P."/>
            <person name="Giuseppe L.R."/>
            <person name="Gasser R.B."/>
        </authorList>
    </citation>
    <scope>NUCLEOTIDE SEQUENCE [LARGE SCALE GENOMIC DNA]</scope>
    <source>
        <strain evidence="1">ISS176</strain>
    </source>
</reference>
<gene>
    <name evidence="1" type="ORF">T4C_5129</name>
</gene>
<comment type="caution">
    <text evidence="1">The sequence shown here is derived from an EMBL/GenBank/DDBJ whole genome shotgun (WGS) entry which is preliminary data.</text>
</comment>
<proteinExistence type="predicted"/>
<dbReference type="Proteomes" id="UP000054826">
    <property type="component" value="Unassembled WGS sequence"/>
</dbReference>